<dbReference type="InterPro" id="IPR000157">
    <property type="entry name" value="TIR_dom"/>
</dbReference>
<dbReference type="PANTHER" id="PTHR23150:SF19">
    <property type="entry name" value="FORMYLGLYCINE-GENERATING ENZYME"/>
    <property type="match status" value="1"/>
</dbReference>
<evidence type="ECO:0000313" key="3">
    <source>
        <dbReference type="Proteomes" id="UP000663720"/>
    </source>
</evidence>
<dbReference type="Gene3D" id="3.90.1580.10">
    <property type="entry name" value="paralog of FGE (formylglycine-generating enzyme)"/>
    <property type="match status" value="2"/>
</dbReference>
<organism evidence="2 3">
    <name type="scientific">Desulfonema limicola</name>
    <dbReference type="NCBI Taxonomy" id="45656"/>
    <lineage>
        <taxon>Bacteria</taxon>
        <taxon>Pseudomonadati</taxon>
        <taxon>Thermodesulfobacteriota</taxon>
        <taxon>Desulfobacteria</taxon>
        <taxon>Desulfobacterales</taxon>
        <taxon>Desulfococcaceae</taxon>
        <taxon>Desulfonema</taxon>
    </lineage>
</organism>
<feature type="domain" description="TIR" evidence="1">
    <location>
        <begin position="1"/>
        <end position="138"/>
    </location>
</feature>
<sequence length="309" mass="34348">MKIFISYTREDYDIAKRLYDDLKKAGIDPWMDKVNLLPGQNWKIHITKAIKESKYFIALLSSNLFPSFENGLNEILRVLMPEIINAGGDVTFAKDQAEAGIVSSSNNGSGSNGEDKITDKHVASETDRETVVNIIDMKFVFIPPGTFMMGSPEGEKDRDDDENLHEVILTKGFYMQTTSESDLDRAGWYGGNSDSKTHPVGEKEPNDWGLYDMHGNVWEWCQDWYGKYPSGSVTDPVGPQEGSVRVRRGGSCYAGALNCRSAYRDYAYPSGSFNPWSTEHPGGGEGFLAPQTAHIFLNLDFQDGKGQPG</sequence>
<evidence type="ECO:0000313" key="2">
    <source>
        <dbReference type="EMBL" id="QTA82990.1"/>
    </source>
</evidence>
<dbReference type="PANTHER" id="PTHR23150">
    <property type="entry name" value="SULFATASE MODIFYING FACTOR 1, 2"/>
    <property type="match status" value="1"/>
</dbReference>
<dbReference type="InterPro" id="IPR042095">
    <property type="entry name" value="SUMF_sf"/>
</dbReference>
<dbReference type="Proteomes" id="UP000663720">
    <property type="component" value="Chromosome"/>
</dbReference>
<dbReference type="InterPro" id="IPR016187">
    <property type="entry name" value="CTDL_fold"/>
</dbReference>
<dbReference type="Pfam" id="PF13676">
    <property type="entry name" value="TIR_2"/>
    <property type="match status" value="1"/>
</dbReference>
<dbReference type="RefSeq" id="WP_207688845.1">
    <property type="nucleotide sequence ID" value="NZ_CP061799.1"/>
</dbReference>
<dbReference type="Gene3D" id="3.40.50.10140">
    <property type="entry name" value="Toll/interleukin-1 receptor homology (TIR) domain"/>
    <property type="match status" value="1"/>
</dbReference>
<name>A0A975BD48_9BACT</name>
<dbReference type="KEGG" id="dli:dnl_53830"/>
<dbReference type="GO" id="GO:0007165">
    <property type="term" value="P:signal transduction"/>
    <property type="evidence" value="ECO:0007669"/>
    <property type="project" value="InterPro"/>
</dbReference>
<keyword evidence="3" id="KW-1185">Reference proteome</keyword>
<dbReference type="InterPro" id="IPR005532">
    <property type="entry name" value="SUMF_dom"/>
</dbReference>
<evidence type="ECO:0000259" key="1">
    <source>
        <dbReference type="PROSITE" id="PS50104"/>
    </source>
</evidence>
<dbReference type="EMBL" id="CP061799">
    <property type="protein sequence ID" value="QTA82990.1"/>
    <property type="molecule type" value="Genomic_DNA"/>
</dbReference>
<accession>A0A975BD48</accession>
<dbReference type="SUPFAM" id="SSF56436">
    <property type="entry name" value="C-type lectin-like"/>
    <property type="match status" value="1"/>
</dbReference>
<gene>
    <name evidence="2" type="ORF">dnl_53830</name>
</gene>
<dbReference type="SUPFAM" id="SSF52200">
    <property type="entry name" value="Toll/Interleukin receptor TIR domain"/>
    <property type="match status" value="1"/>
</dbReference>
<dbReference type="InterPro" id="IPR051043">
    <property type="entry name" value="Sulfatase_Mod_Factor_Kinase"/>
</dbReference>
<dbReference type="PROSITE" id="PS50104">
    <property type="entry name" value="TIR"/>
    <property type="match status" value="1"/>
</dbReference>
<proteinExistence type="predicted"/>
<protein>
    <submittedName>
        <fullName evidence="2">Sulfatase-modifying factor enzyme domain-containing protein</fullName>
    </submittedName>
</protein>
<dbReference type="GO" id="GO:0120147">
    <property type="term" value="F:formylglycine-generating oxidase activity"/>
    <property type="evidence" value="ECO:0007669"/>
    <property type="project" value="TreeGrafter"/>
</dbReference>
<dbReference type="AlphaFoldDB" id="A0A975BD48"/>
<dbReference type="Pfam" id="PF03781">
    <property type="entry name" value="FGE-sulfatase"/>
    <property type="match status" value="1"/>
</dbReference>
<reference evidence="2" key="1">
    <citation type="journal article" date="2021" name="Microb. Physiol.">
        <title>Proteogenomic Insights into the Physiology of Marine, Sulfate-Reducing, Filamentous Desulfonema limicola and Desulfonema magnum.</title>
        <authorList>
            <person name="Schnaars V."/>
            <person name="Wohlbrand L."/>
            <person name="Scheve S."/>
            <person name="Hinrichs C."/>
            <person name="Reinhardt R."/>
            <person name="Rabus R."/>
        </authorList>
    </citation>
    <scope>NUCLEOTIDE SEQUENCE</scope>
    <source>
        <strain evidence="2">5ac10</strain>
    </source>
</reference>
<dbReference type="InterPro" id="IPR035897">
    <property type="entry name" value="Toll_tir_struct_dom_sf"/>
</dbReference>